<name>A0A0D6JCB2_9HYPH</name>
<dbReference type="OrthoDB" id="5517736at2"/>
<reference evidence="3" key="1">
    <citation type="submission" date="2015-02" db="EMBL/GenBank/DDBJ databases">
        <authorList>
            <person name="Chooi Y.-H."/>
        </authorList>
    </citation>
    <scope>NUCLEOTIDE SEQUENCE [LARGE SCALE GENOMIC DNA]</scope>
    <source>
        <strain evidence="3">strain Y</strain>
    </source>
</reference>
<dbReference type="Proteomes" id="UP000033187">
    <property type="component" value="Chromosome 1"/>
</dbReference>
<dbReference type="KEGG" id="fiy:BN1229_v1_1103"/>
<dbReference type="EMBL" id="LN829119">
    <property type="protein sequence ID" value="CPR17101.1"/>
    <property type="molecule type" value="Genomic_DNA"/>
</dbReference>
<keyword evidence="3" id="KW-1185">Reference proteome</keyword>
<keyword evidence="2" id="KW-0808">Transferase</keyword>
<dbReference type="GO" id="GO:0008168">
    <property type="term" value="F:methyltransferase activity"/>
    <property type="evidence" value="ECO:0007669"/>
    <property type="project" value="UniProtKB-KW"/>
</dbReference>
<dbReference type="InterPro" id="IPR041698">
    <property type="entry name" value="Methyltransf_25"/>
</dbReference>
<evidence type="ECO:0000259" key="1">
    <source>
        <dbReference type="Pfam" id="PF13649"/>
    </source>
</evidence>
<protein>
    <submittedName>
        <fullName evidence="2">Methyltransferase type 11</fullName>
    </submittedName>
</protein>
<dbReference type="SUPFAM" id="SSF53335">
    <property type="entry name" value="S-adenosyl-L-methionine-dependent methyltransferases"/>
    <property type="match status" value="1"/>
</dbReference>
<accession>A0A0D6JCB2</accession>
<evidence type="ECO:0000313" key="3">
    <source>
        <dbReference type="Proteomes" id="UP000033187"/>
    </source>
</evidence>
<proteinExistence type="predicted"/>
<dbReference type="AlphaFoldDB" id="A0A0D6JCB2"/>
<dbReference type="PANTHER" id="PTHR42912">
    <property type="entry name" value="METHYLTRANSFERASE"/>
    <property type="match status" value="1"/>
</dbReference>
<dbReference type="GO" id="GO:0032259">
    <property type="term" value="P:methylation"/>
    <property type="evidence" value="ECO:0007669"/>
    <property type="project" value="UniProtKB-KW"/>
</dbReference>
<evidence type="ECO:0000313" key="2">
    <source>
        <dbReference type="EMBL" id="CPR17101.1"/>
    </source>
</evidence>
<dbReference type="Pfam" id="PF13649">
    <property type="entry name" value="Methyltransf_25"/>
    <property type="match status" value="1"/>
</dbReference>
<dbReference type="CDD" id="cd02440">
    <property type="entry name" value="AdoMet_MTases"/>
    <property type="match status" value="1"/>
</dbReference>
<gene>
    <name evidence="2" type="ORF">YBN1229_v1_1103</name>
</gene>
<dbReference type="InterPro" id="IPR050508">
    <property type="entry name" value="Methyltransf_Superfamily"/>
</dbReference>
<dbReference type="RefSeq" id="WP_046477195.1">
    <property type="nucleotide sequence ID" value="NZ_LN829118.1"/>
</dbReference>
<sequence>MADPIAMALQTAGNSLRVSWYSGINWLMSRQARKLSPAPKFTPTKPVPDRNELFEDLRGLMRRDAEAAGAGLYPPEITDEPRIWDHFRRLRAMYADLPGTTERRQARDASTASAAAKTADLPDYFTQDFHYQTGGYLTDESAKLYDLQVEILFYGAAAAMRRASLRPIAEFMYGRDQRRVSCLDVACGTGRLLREIRRAYPAMALTGLDLSGPYLEEARQHMGRLRPATLIETNAEQIPCADASQDIVTCTFLFHELPPEVRRTVTCEIARVLKPGGLFVFLDSLQMGDKPGWDGLLEAFPVRFHEPYYRSYAIEDLNKLFTDAGLKPAAQELAFLAKVVTCRKQE</sequence>
<feature type="domain" description="Methyltransferase" evidence="1">
    <location>
        <begin position="183"/>
        <end position="277"/>
    </location>
</feature>
<dbReference type="Gene3D" id="3.40.50.150">
    <property type="entry name" value="Vaccinia Virus protein VP39"/>
    <property type="match status" value="1"/>
</dbReference>
<dbReference type="InterPro" id="IPR029063">
    <property type="entry name" value="SAM-dependent_MTases_sf"/>
</dbReference>
<organism evidence="2 3">
    <name type="scientific">Candidatus Filomicrobium marinum</name>
    <dbReference type="NCBI Taxonomy" id="1608628"/>
    <lineage>
        <taxon>Bacteria</taxon>
        <taxon>Pseudomonadati</taxon>
        <taxon>Pseudomonadota</taxon>
        <taxon>Alphaproteobacteria</taxon>
        <taxon>Hyphomicrobiales</taxon>
        <taxon>Hyphomicrobiaceae</taxon>
        <taxon>Filomicrobium</taxon>
    </lineage>
</organism>
<dbReference type="PANTHER" id="PTHR42912:SF81">
    <property type="entry name" value="METHYLTRANSFERASE DOMAIN-CONTAINING PROTEIN"/>
    <property type="match status" value="1"/>
</dbReference>
<dbReference type="KEGG" id="fil:BN1229_v1_1102"/>
<keyword evidence="2" id="KW-0489">Methyltransferase</keyword>